<dbReference type="Gene3D" id="1.20.1070.10">
    <property type="entry name" value="Rhodopsin 7-helix transmembrane proteins"/>
    <property type="match status" value="1"/>
</dbReference>
<evidence type="ECO:0000256" key="4">
    <source>
        <dbReference type="ARBA" id="ARBA00022989"/>
    </source>
</evidence>
<keyword evidence="11" id="KW-1185">Reference proteome</keyword>
<name>A0ABM0KAH9_APLCA</name>
<keyword evidence="4 9" id="KW-1133">Transmembrane helix</keyword>
<keyword evidence="7" id="KW-0675">Receptor</keyword>
<evidence type="ECO:0000259" key="10">
    <source>
        <dbReference type="PROSITE" id="PS50262"/>
    </source>
</evidence>
<dbReference type="PROSITE" id="PS50262">
    <property type="entry name" value="G_PROTEIN_RECEP_F1_2"/>
    <property type="match status" value="1"/>
</dbReference>
<evidence type="ECO:0000256" key="2">
    <source>
        <dbReference type="ARBA" id="ARBA00022475"/>
    </source>
</evidence>
<keyword evidence="5" id="KW-0297">G-protein coupled receptor</keyword>
<feature type="transmembrane region" description="Helical" evidence="9">
    <location>
        <begin position="240"/>
        <end position="263"/>
    </location>
</feature>
<dbReference type="InterPro" id="IPR017452">
    <property type="entry name" value="GPCR_Rhodpsn_7TM"/>
</dbReference>
<feature type="transmembrane region" description="Helical" evidence="9">
    <location>
        <begin position="12"/>
        <end position="34"/>
    </location>
</feature>
<accession>A0ABM0KAH9</accession>
<dbReference type="PANTHER" id="PTHR24249:SF424">
    <property type="entry name" value="G-PROTEIN COUPLED RECEPTORS FAMILY 1 PROFILE DOMAIN-CONTAINING PROTEIN"/>
    <property type="match status" value="1"/>
</dbReference>
<evidence type="ECO:0000256" key="6">
    <source>
        <dbReference type="ARBA" id="ARBA00023136"/>
    </source>
</evidence>
<dbReference type="CDD" id="cd00637">
    <property type="entry name" value="7tm_classA_rhodopsin-like"/>
    <property type="match status" value="1"/>
</dbReference>
<keyword evidence="6 9" id="KW-0472">Membrane</keyword>
<dbReference type="InterPro" id="IPR000276">
    <property type="entry name" value="GPCR_Rhodpsn"/>
</dbReference>
<dbReference type="PANTHER" id="PTHR24249">
    <property type="entry name" value="HISTAMINE RECEPTOR-RELATED G-PROTEIN COUPLED RECEPTOR"/>
    <property type="match status" value="1"/>
</dbReference>
<dbReference type="GeneID" id="101857087"/>
<evidence type="ECO:0000256" key="8">
    <source>
        <dbReference type="ARBA" id="ARBA00023224"/>
    </source>
</evidence>
<dbReference type="RefSeq" id="XP_005112867.1">
    <property type="nucleotide sequence ID" value="XM_005112810.1"/>
</dbReference>
<dbReference type="SMART" id="SM01381">
    <property type="entry name" value="7TM_GPCR_Srsx"/>
    <property type="match status" value="1"/>
</dbReference>
<protein>
    <submittedName>
        <fullName evidence="12">Trace amine-associated receptor 9-like</fullName>
    </submittedName>
</protein>
<dbReference type="InterPro" id="IPR050569">
    <property type="entry name" value="TAAR"/>
</dbReference>
<sequence>MLVLKTPSIRTQGNALVASLAFTDVIMGVVYVIYSCLILTSTPSGDWHFFSDRFLVVFGSSLTDVSAVHMALIALDRYIFFVHPFVYMKRINKKLTTFVISGAWMFGVSLTGVNYIVYIAKEDIYATCNFSHTPLSYLYNVTFLIYLAVNVVAFVCYFRIARLIQQHRRIIAANREMVRSRILLTTSDPSAHSQDTSNISENHMKRLRILITTFSVFFVCKMTSLSVFGVEQYLTILPDVLVFIVLFFIPISSTVNFLLFTLMDKHFRRALTKMASCRC</sequence>
<keyword evidence="2" id="KW-1003">Cell membrane</keyword>
<feature type="transmembrane region" description="Helical" evidence="9">
    <location>
        <begin position="207"/>
        <end position="228"/>
    </location>
</feature>
<evidence type="ECO:0000313" key="12">
    <source>
        <dbReference type="RefSeq" id="XP_005112867.1"/>
    </source>
</evidence>
<gene>
    <name evidence="12" type="primary">LOC101857087</name>
</gene>
<keyword evidence="8" id="KW-0807">Transducer</keyword>
<dbReference type="Pfam" id="PF00001">
    <property type="entry name" value="7tm_1"/>
    <property type="match status" value="1"/>
</dbReference>
<evidence type="ECO:0000256" key="9">
    <source>
        <dbReference type="SAM" id="Phobius"/>
    </source>
</evidence>
<evidence type="ECO:0000256" key="1">
    <source>
        <dbReference type="ARBA" id="ARBA00004651"/>
    </source>
</evidence>
<feature type="transmembrane region" description="Helical" evidence="9">
    <location>
        <begin position="137"/>
        <end position="160"/>
    </location>
</feature>
<feature type="transmembrane region" description="Helical" evidence="9">
    <location>
        <begin position="95"/>
        <end position="117"/>
    </location>
</feature>
<feature type="transmembrane region" description="Helical" evidence="9">
    <location>
        <begin position="54"/>
        <end position="75"/>
    </location>
</feature>
<organism evidence="11 12">
    <name type="scientific">Aplysia californica</name>
    <name type="common">California sea hare</name>
    <dbReference type="NCBI Taxonomy" id="6500"/>
    <lineage>
        <taxon>Eukaryota</taxon>
        <taxon>Metazoa</taxon>
        <taxon>Spiralia</taxon>
        <taxon>Lophotrochozoa</taxon>
        <taxon>Mollusca</taxon>
        <taxon>Gastropoda</taxon>
        <taxon>Heterobranchia</taxon>
        <taxon>Euthyneura</taxon>
        <taxon>Tectipleura</taxon>
        <taxon>Aplysiida</taxon>
        <taxon>Aplysioidea</taxon>
        <taxon>Aplysiidae</taxon>
        <taxon>Aplysia</taxon>
    </lineage>
</organism>
<dbReference type="PRINTS" id="PR00237">
    <property type="entry name" value="GPCRRHODOPSN"/>
</dbReference>
<dbReference type="SUPFAM" id="SSF81321">
    <property type="entry name" value="Family A G protein-coupled receptor-like"/>
    <property type="match status" value="1"/>
</dbReference>
<dbReference type="Proteomes" id="UP000694888">
    <property type="component" value="Unplaced"/>
</dbReference>
<comment type="subcellular location">
    <subcellularLocation>
        <location evidence="1">Cell membrane</location>
        <topology evidence="1">Multi-pass membrane protein</topology>
    </subcellularLocation>
</comment>
<evidence type="ECO:0000256" key="3">
    <source>
        <dbReference type="ARBA" id="ARBA00022692"/>
    </source>
</evidence>
<keyword evidence="3 9" id="KW-0812">Transmembrane</keyword>
<evidence type="ECO:0000256" key="7">
    <source>
        <dbReference type="ARBA" id="ARBA00023170"/>
    </source>
</evidence>
<evidence type="ECO:0000313" key="11">
    <source>
        <dbReference type="Proteomes" id="UP000694888"/>
    </source>
</evidence>
<evidence type="ECO:0000256" key="5">
    <source>
        <dbReference type="ARBA" id="ARBA00023040"/>
    </source>
</evidence>
<proteinExistence type="predicted"/>
<feature type="domain" description="G-protein coupled receptors family 1 profile" evidence="10">
    <location>
        <begin position="1"/>
        <end position="260"/>
    </location>
</feature>
<reference evidence="12" key="1">
    <citation type="submission" date="2025-08" db="UniProtKB">
        <authorList>
            <consortium name="RefSeq"/>
        </authorList>
    </citation>
    <scope>IDENTIFICATION</scope>
</reference>